<dbReference type="InterPro" id="IPR009506">
    <property type="entry name" value="YjiS-like"/>
</dbReference>
<evidence type="ECO:0000259" key="1">
    <source>
        <dbReference type="Pfam" id="PF06568"/>
    </source>
</evidence>
<gene>
    <name evidence="2" type="ORF">RUA8715_02344</name>
</gene>
<dbReference type="RefSeq" id="WP_093963877.1">
    <property type="nucleotide sequence ID" value="NZ_FXYG01000003.1"/>
</dbReference>
<proteinExistence type="predicted"/>
<reference evidence="3" key="1">
    <citation type="submission" date="2017-05" db="EMBL/GenBank/DDBJ databases">
        <authorList>
            <person name="Rodrigo-Torres L."/>
            <person name="Arahal R. D."/>
            <person name="Lucena T."/>
        </authorList>
    </citation>
    <scope>NUCLEOTIDE SEQUENCE [LARGE SCALE GENOMIC DNA]</scope>
    <source>
        <strain evidence="3">CECT 8715</strain>
    </source>
</reference>
<keyword evidence="3" id="KW-1185">Reference proteome</keyword>
<evidence type="ECO:0000313" key="3">
    <source>
        <dbReference type="Proteomes" id="UP000202485"/>
    </source>
</evidence>
<protein>
    <recommendedName>
        <fullName evidence="1">YjiS-like domain-containing protein</fullName>
    </recommendedName>
</protein>
<evidence type="ECO:0000313" key="2">
    <source>
        <dbReference type="EMBL" id="SMX44046.1"/>
    </source>
</evidence>
<dbReference type="OrthoDB" id="8116725at2"/>
<dbReference type="EMBL" id="FXYG01000003">
    <property type="protein sequence ID" value="SMX44046.1"/>
    <property type="molecule type" value="Genomic_DNA"/>
</dbReference>
<dbReference type="Pfam" id="PF06568">
    <property type="entry name" value="YjiS-like"/>
    <property type="match status" value="1"/>
</dbReference>
<name>A0A238KPU6_9RHOB</name>
<organism evidence="2 3">
    <name type="scientific">Ruegeria arenilitoris</name>
    <dbReference type="NCBI Taxonomy" id="1173585"/>
    <lineage>
        <taxon>Bacteria</taxon>
        <taxon>Pseudomonadati</taxon>
        <taxon>Pseudomonadota</taxon>
        <taxon>Alphaproteobacteria</taxon>
        <taxon>Rhodobacterales</taxon>
        <taxon>Roseobacteraceae</taxon>
        <taxon>Ruegeria</taxon>
    </lineage>
</organism>
<dbReference type="AlphaFoldDB" id="A0A238KPU6"/>
<feature type="domain" description="YjiS-like" evidence="1">
    <location>
        <begin position="27"/>
        <end position="61"/>
    </location>
</feature>
<dbReference type="Proteomes" id="UP000202485">
    <property type="component" value="Unassembled WGS sequence"/>
</dbReference>
<accession>A0A238KPU6</accession>
<dbReference type="GeneID" id="57464990"/>
<sequence length="64" mass="6912">MATTANIHAPLGAATILRVVDGISHAFEAVAEWNTARKTRKLLSQLSDAQLEDIGLVREDIAKI</sequence>